<evidence type="ECO:0000256" key="1">
    <source>
        <dbReference type="SAM" id="MobiDB-lite"/>
    </source>
</evidence>
<dbReference type="Proteomes" id="UP000199337">
    <property type="component" value="Unassembled WGS sequence"/>
</dbReference>
<protein>
    <submittedName>
        <fullName evidence="2">Uncharacterized protein</fullName>
    </submittedName>
</protein>
<feature type="compositionally biased region" description="Basic and acidic residues" evidence="1">
    <location>
        <begin position="80"/>
        <end position="98"/>
    </location>
</feature>
<evidence type="ECO:0000313" key="3">
    <source>
        <dbReference type="Proteomes" id="UP000199337"/>
    </source>
</evidence>
<dbReference type="EMBL" id="FOOX01000028">
    <property type="protein sequence ID" value="SFH37053.1"/>
    <property type="molecule type" value="Genomic_DNA"/>
</dbReference>
<sequence length="98" mass="11626">MEKEINAGYVITDRLAVGNAEFVIGHNEKASTQFVTWKCRKGEKDYFWGHYLGDRLAAVEDLCKRALEEIEYLRSLQPQRDSREKPEQQIKRRREPER</sequence>
<dbReference type="OrthoDB" id="2055729at2"/>
<name>A0A1I2ZGW3_9FIRM</name>
<keyword evidence="3" id="KW-1185">Reference proteome</keyword>
<dbReference type="AlphaFoldDB" id="A0A1I2ZGW3"/>
<evidence type="ECO:0000313" key="2">
    <source>
        <dbReference type="EMBL" id="SFH37053.1"/>
    </source>
</evidence>
<accession>A0A1I2ZGW3</accession>
<organism evidence="2 3">
    <name type="scientific">Desulfotruncus arcticus DSM 17038</name>
    <dbReference type="NCBI Taxonomy" id="1121424"/>
    <lineage>
        <taxon>Bacteria</taxon>
        <taxon>Bacillati</taxon>
        <taxon>Bacillota</taxon>
        <taxon>Clostridia</taxon>
        <taxon>Eubacteriales</taxon>
        <taxon>Desulfallaceae</taxon>
        <taxon>Desulfotruncus</taxon>
    </lineage>
</organism>
<dbReference type="STRING" id="341036.SAMN05660649_04938"/>
<feature type="region of interest" description="Disordered" evidence="1">
    <location>
        <begin position="78"/>
        <end position="98"/>
    </location>
</feature>
<dbReference type="RefSeq" id="WP_092475806.1">
    <property type="nucleotide sequence ID" value="NZ_FOOX01000028.1"/>
</dbReference>
<reference evidence="3" key="1">
    <citation type="submission" date="2016-10" db="EMBL/GenBank/DDBJ databases">
        <authorList>
            <person name="Varghese N."/>
            <person name="Submissions S."/>
        </authorList>
    </citation>
    <scope>NUCLEOTIDE SEQUENCE [LARGE SCALE GENOMIC DNA]</scope>
    <source>
        <strain evidence="3">DSM 17038</strain>
    </source>
</reference>
<gene>
    <name evidence="2" type="ORF">SAMN05660649_04938</name>
</gene>
<proteinExistence type="predicted"/>